<gene>
    <name evidence="1" type="ORF">ACFOES_20315</name>
</gene>
<sequence length="315" mass="35850">MTTTNPAPRSGPAGEKRQVLDVFLFFNELDLLELRLHCLNDVVDKFILTECTETFSGKAKPMHFAENRERFRAFEDKIVYNPVGPDELALLRGPEWRSWVTDLDRSLKHKHSGRPARELHRSVLREISHRDAAVLGLSRQARPGDLVLLSDVDEIPDPETVRAVAAKGVTQPSYFEMKWYLYWINNRVQQPWYGTVAFDYAMLEGQSLDMFRYGSSDTVGLPGPIIANGGWHFSYLGGGEAIAAKLEALAYQGLRARFSMLLNRLRRNGWQSVLDRNSDLLLQDRSLRLEPLDDSYPAALHELPGFVDTYARRTA</sequence>
<dbReference type="RefSeq" id="WP_377835429.1">
    <property type="nucleotide sequence ID" value="NZ_JBHRSK010000020.1"/>
</dbReference>
<dbReference type="PANTHER" id="PTHR12224">
    <property type="entry name" value="BETA-1,4-MANNOSYL-GLYCOPROTEIN BETA-1,4-N-ACETYLGLUCOSAMINYL-TRANSFERASE"/>
    <property type="match status" value="1"/>
</dbReference>
<evidence type="ECO:0000313" key="2">
    <source>
        <dbReference type="Proteomes" id="UP001595443"/>
    </source>
</evidence>
<accession>A0ABV7ANQ1</accession>
<proteinExistence type="predicted"/>
<name>A0ABV7ANQ1_9RHOB</name>
<keyword evidence="2" id="KW-1185">Reference proteome</keyword>
<evidence type="ECO:0000313" key="1">
    <source>
        <dbReference type="EMBL" id="MFC2970450.1"/>
    </source>
</evidence>
<dbReference type="PANTHER" id="PTHR12224:SF0">
    <property type="entry name" value="BETA-1,4-MANNOSYL-GLYCOPROTEIN 4-BETA-N-ACETYLGLUCOSAMINYLTRANSFERASE"/>
    <property type="match status" value="1"/>
</dbReference>
<protein>
    <recommendedName>
        <fullName evidence="3">N-acetylglucosaminyltransferase</fullName>
    </recommendedName>
</protein>
<dbReference type="Proteomes" id="UP001595443">
    <property type="component" value="Unassembled WGS sequence"/>
</dbReference>
<organism evidence="1 2">
    <name type="scientific">Acidimangrovimonas pyrenivorans</name>
    <dbReference type="NCBI Taxonomy" id="2030798"/>
    <lineage>
        <taxon>Bacteria</taxon>
        <taxon>Pseudomonadati</taxon>
        <taxon>Pseudomonadota</taxon>
        <taxon>Alphaproteobacteria</taxon>
        <taxon>Rhodobacterales</taxon>
        <taxon>Paracoccaceae</taxon>
        <taxon>Acidimangrovimonas</taxon>
    </lineage>
</organism>
<comment type="caution">
    <text evidence="1">The sequence shown here is derived from an EMBL/GenBank/DDBJ whole genome shotgun (WGS) entry which is preliminary data.</text>
</comment>
<dbReference type="EMBL" id="JBHRSK010000020">
    <property type="protein sequence ID" value="MFC2970450.1"/>
    <property type="molecule type" value="Genomic_DNA"/>
</dbReference>
<dbReference type="Pfam" id="PF04724">
    <property type="entry name" value="Glyco_transf_17"/>
    <property type="match status" value="1"/>
</dbReference>
<evidence type="ECO:0008006" key="3">
    <source>
        <dbReference type="Google" id="ProtNLM"/>
    </source>
</evidence>
<reference evidence="2" key="1">
    <citation type="journal article" date="2019" name="Int. J. Syst. Evol. Microbiol.">
        <title>The Global Catalogue of Microorganisms (GCM) 10K type strain sequencing project: providing services to taxonomists for standard genome sequencing and annotation.</title>
        <authorList>
            <consortium name="The Broad Institute Genomics Platform"/>
            <consortium name="The Broad Institute Genome Sequencing Center for Infectious Disease"/>
            <person name="Wu L."/>
            <person name="Ma J."/>
        </authorList>
    </citation>
    <scope>NUCLEOTIDE SEQUENCE [LARGE SCALE GENOMIC DNA]</scope>
    <source>
        <strain evidence="2">KCTC 62192</strain>
    </source>
</reference>
<dbReference type="InterPro" id="IPR006813">
    <property type="entry name" value="Glyco_trans_17"/>
</dbReference>